<keyword evidence="6" id="KW-0833">Ubl conjugation pathway</keyword>
<dbReference type="GO" id="GO:0016567">
    <property type="term" value="P:protein ubiquitination"/>
    <property type="evidence" value="ECO:0007669"/>
    <property type="project" value="TreeGrafter"/>
</dbReference>
<evidence type="ECO:0000259" key="9">
    <source>
        <dbReference type="PROSITE" id="PS50089"/>
    </source>
</evidence>
<evidence type="ECO:0000256" key="8">
    <source>
        <dbReference type="PROSITE-ProRule" id="PRU00175"/>
    </source>
</evidence>
<dbReference type="Gene3D" id="3.30.40.10">
    <property type="entry name" value="Zinc/RING finger domain, C3HC4 (zinc finger)"/>
    <property type="match status" value="1"/>
</dbReference>
<evidence type="ECO:0000256" key="5">
    <source>
        <dbReference type="ARBA" id="ARBA00022771"/>
    </source>
</evidence>
<name>A0AAU9J401_9CILI</name>
<comment type="catalytic activity">
    <reaction evidence="1">
        <text>S-ubiquitinyl-[E2 ubiquitin-conjugating enzyme]-L-cysteine + [acceptor protein]-L-lysine = [E2 ubiquitin-conjugating enzyme]-L-cysteine + N(6)-ubiquitinyl-[acceptor protein]-L-lysine.</text>
        <dbReference type="EC" id="2.3.2.27"/>
    </reaction>
</comment>
<dbReference type="Pfam" id="PF26192">
    <property type="entry name" value="RNF157-like_N"/>
    <property type="match status" value="1"/>
</dbReference>
<dbReference type="InterPro" id="IPR058981">
    <property type="entry name" value="MGRN1/RNF157-like_N"/>
</dbReference>
<proteinExistence type="predicted"/>
<gene>
    <name evidence="10" type="ORF">BSTOLATCC_MIC27548</name>
</gene>
<evidence type="ECO:0000256" key="1">
    <source>
        <dbReference type="ARBA" id="ARBA00000900"/>
    </source>
</evidence>
<sequence length="233" mass="26710">MGNSTSNFRIPITFSTDKNSLKRSSSIISSFAHIEKESISLKYEDEKYYLDFRYSARVRSTIQIFLCAHHSEFCNIQPDIPIIALTIQEGMSQCFPSDVSTLSLSEYGEEELTKYSSSYTPLIIQIIPFSSNQQIQQLHTSYLSFVKENGRFSVKLLRQHLKIGYEVYELVEIYGNYLGEKCSVCLSSKRDTLVFPCKHLCLCSRCAVNLKMQAVRKCPICRTPLESFLKISK</sequence>
<dbReference type="EMBL" id="CAJZBQ010000027">
    <property type="protein sequence ID" value="CAG9320976.1"/>
    <property type="molecule type" value="Genomic_DNA"/>
</dbReference>
<dbReference type="Pfam" id="PF13920">
    <property type="entry name" value="zf-C3HC4_3"/>
    <property type="match status" value="1"/>
</dbReference>
<dbReference type="EC" id="2.3.2.27" evidence="2"/>
<organism evidence="10 11">
    <name type="scientific">Blepharisma stoltei</name>
    <dbReference type="NCBI Taxonomy" id="1481888"/>
    <lineage>
        <taxon>Eukaryota</taxon>
        <taxon>Sar</taxon>
        <taxon>Alveolata</taxon>
        <taxon>Ciliophora</taxon>
        <taxon>Postciliodesmatophora</taxon>
        <taxon>Heterotrichea</taxon>
        <taxon>Heterotrichida</taxon>
        <taxon>Blepharismidae</taxon>
        <taxon>Blepharisma</taxon>
    </lineage>
</organism>
<accession>A0AAU9J401</accession>
<evidence type="ECO:0000256" key="4">
    <source>
        <dbReference type="ARBA" id="ARBA00022723"/>
    </source>
</evidence>
<protein>
    <recommendedName>
        <fullName evidence="2">RING-type E3 ubiquitin transferase</fullName>
        <ecNumber evidence="2">2.3.2.27</ecNumber>
    </recommendedName>
</protein>
<reference evidence="10" key="1">
    <citation type="submission" date="2021-09" db="EMBL/GenBank/DDBJ databases">
        <authorList>
            <consortium name="AG Swart"/>
            <person name="Singh M."/>
            <person name="Singh A."/>
            <person name="Seah K."/>
            <person name="Emmerich C."/>
        </authorList>
    </citation>
    <scope>NUCLEOTIDE SEQUENCE</scope>
    <source>
        <strain evidence="10">ATCC30299</strain>
    </source>
</reference>
<keyword evidence="5 8" id="KW-0863">Zinc-finger</keyword>
<dbReference type="GO" id="GO:0008270">
    <property type="term" value="F:zinc ion binding"/>
    <property type="evidence" value="ECO:0007669"/>
    <property type="project" value="UniProtKB-KW"/>
</dbReference>
<dbReference type="InterPro" id="IPR001841">
    <property type="entry name" value="Znf_RING"/>
</dbReference>
<evidence type="ECO:0000256" key="6">
    <source>
        <dbReference type="ARBA" id="ARBA00022786"/>
    </source>
</evidence>
<evidence type="ECO:0000313" key="11">
    <source>
        <dbReference type="Proteomes" id="UP001162131"/>
    </source>
</evidence>
<evidence type="ECO:0000256" key="3">
    <source>
        <dbReference type="ARBA" id="ARBA00022679"/>
    </source>
</evidence>
<dbReference type="SMART" id="SM00184">
    <property type="entry name" value="RING"/>
    <property type="match status" value="1"/>
</dbReference>
<evidence type="ECO:0000256" key="2">
    <source>
        <dbReference type="ARBA" id="ARBA00012483"/>
    </source>
</evidence>
<feature type="domain" description="RING-type" evidence="9">
    <location>
        <begin position="182"/>
        <end position="222"/>
    </location>
</feature>
<dbReference type="InterPro" id="IPR045194">
    <property type="entry name" value="MGRN1/RNF157-like"/>
</dbReference>
<dbReference type="SUPFAM" id="SSF57850">
    <property type="entry name" value="RING/U-box"/>
    <property type="match status" value="1"/>
</dbReference>
<dbReference type="PROSITE" id="PS50089">
    <property type="entry name" value="ZF_RING_2"/>
    <property type="match status" value="1"/>
</dbReference>
<dbReference type="InterPro" id="IPR013083">
    <property type="entry name" value="Znf_RING/FYVE/PHD"/>
</dbReference>
<dbReference type="PANTHER" id="PTHR22996">
    <property type="entry name" value="MAHOGUNIN"/>
    <property type="match status" value="1"/>
</dbReference>
<evidence type="ECO:0000256" key="7">
    <source>
        <dbReference type="ARBA" id="ARBA00022833"/>
    </source>
</evidence>
<keyword evidence="11" id="KW-1185">Reference proteome</keyword>
<evidence type="ECO:0000313" key="10">
    <source>
        <dbReference type="EMBL" id="CAG9320976.1"/>
    </source>
</evidence>
<comment type="caution">
    <text evidence="10">The sequence shown here is derived from an EMBL/GenBank/DDBJ whole genome shotgun (WGS) entry which is preliminary data.</text>
</comment>
<keyword evidence="4" id="KW-0479">Metal-binding</keyword>
<dbReference type="PANTHER" id="PTHR22996:SF0">
    <property type="entry name" value="RE60872P-RELATED"/>
    <property type="match status" value="1"/>
</dbReference>
<dbReference type="GO" id="GO:0061630">
    <property type="term" value="F:ubiquitin protein ligase activity"/>
    <property type="evidence" value="ECO:0007669"/>
    <property type="project" value="UniProtKB-EC"/>
</dbReference>
<dbReference type="Proteomes" id="UP001162131">
    <property type="component" value="Unassembled WGS sequence"/>
</dbReference>
<keyword evidence="7" id="KW-0862">Zinc</keyword>
<dbReference type="AlphaFoldDB" id="A0AAU9J401"/>
<keyword evidence="3" id="KW-0808">Transferase</keyword>